<keyword evidence="6 7" id="KW-0472">Membrane</keyword>
<evidence type="ECO:0000256" key="7">
    <source>
        <dbReference type="SAM" id="Phobius"/>
    </source>
</evidence>
<dbReference type="PANTHER" id="PTHR34040">
    <property type="entry name" value="FLAGELLAR BIOSYNTHETIC PROTEIN FLIQ"/>
    <property type="match status" value="1"/>
</dbReference>
<dbReference type="PANTHER" id="PTHR34040:SF2">
    <property type="entry name" value="FLAGELLAR BIOSYNTHETIC PROTEIN FLIQ"/>
    <property type="match status" value="1"/>
</dbReference>
<keyword evidence="3" id="KW-1003">Cell membrane</keyword>
<keyword evidence="5 7" id="KW-1133">Transmembrane helix</keyword>
<organism evidence="8 9">
    <name type="scientific">Microvirgula aerodenitrificans</name>
    <dbReference type="NCBI Taxonomy" id="57480"/>
    <lineage>
        <taxon>Bacteria</taxon>
        <taxon>Pseudomonadati</taxon>
        <taxon>Pseudomonadota</taxon>
        <taxon>Betaproteobacteria</taxon>
        <taxon>Neisseriales</taxon>
        <taxon>Aquaspirillaceae</taxon>
        <taxon>Microvirgula</taxon>
    </lineage>
</organism>
<evidence type="ECO:0000256" key="1">
    <source>
        <dbReference type="ARBA" id="ARBA00004651"/>
    </source>
</evidence>
<gene>
    <name evidence="8" type="ORF">DAI18_14760</name>
</gene>
<proteinExistence type="inferred from homology"/>
<name>A0A2S0PCQ7_9NEIS</name>
<evidence type="ECO:0000256" key="3">
    <source>
        <dbReference type="ARBA" id="ARBA00022475"/>
    </source>
</evidence>
<evidence type="ECO:0000256" key="5">
    <source>
        <dbReference type="ARBA" id="ARBA00022989"/>
    </source>
</evidence>
<dbReference type="Proteomes" id="UP000244173">
    <property type="component" value="Chromosome"/>
</dbReference>
<evidence type="ECO:0000256" key="2">
    <source>
        <dbReference type="ARBA" id="ARBA00006156"/>
    </source>
</evidence>
<evidence type="ECO:0000256" key="4">
    <source>
        <dbReference type="ARBA" id="ARBA00022692"/>
    </source>
</evidence>
<feature type="transmembrane region" description="Helical" evidence="7">
    <location>
        <begin position="47"/>
        <end position="66"/>
    </location>
</feature>
<dbReference type="KEGG" id="maer:DAI18_14760"/>
<dbReference type="Pfam" id="PF01313">
    <property type="entry name" value="Bac_export_3"/>
    <property type="match status" value="1"/>
</dbReference>
<dbReference type="PIRSF" id="PIRSF004669">
    <property type="entry name" value="FliQ"/>
    <property type="match status" value="1"/>
</dbReference>
<evidence type="ECO:0000313" key="9">
    <source>
        <dbReference type="Proteomes" id="UP000244173"/>
    </source>
</evidence>
<feature type="transmembrane region" description="Helical" evidence="7">
    <location>
        <begin position="13"/>
        <end position="35"/>
    </location>
</feature>
<comment type="subcellular location">
    <subcellularLocation>
        <location evidence="1">Cell membrane</location>
        <topology evidence="1">Multi-pass membrane protein</topology>
    </subcellularLocation>
</comment>
<sequence>MTDEMALRLGTQMLWHALLLAGPVLLATVGVGVAVSLVQVITQIQDASLAFVPKILAVAAVIWLMGPWMLKTLLAYATTLIGQIPLLFHI</sequence>
<reference evidence="8 9" key="1">
    <citation type="submission" date="2018-04" db="EMBL/GenBank/DDBJ databases">
        <title>Denitrifier Microvirgula.</title>
        <authorList>
            <person name="Anderson E."/>
            <person name="Jang J."/>
            <person name="Ishii S."/>
        </authorList>
    </citation>
    <scope>NUCLEOTIDE SEQUENCE [LARGE SCALE GENOMIC DNA]</scope>
    <source>
        <strain evidence="8 9">BE2.4</strain>
    </source>
</reference>
<comment type="similarity">
    <text evidence="2">Belongs to the FliQ/MopD/SpaQ family.</text>
</comment>
<dbReference type="EMBL" id="CP028519">
    <property type="protein sequence ID" value="AVY95164.1"/>
    <property type="molecule type" value="Genomic_DNA"/>
</dbReference>
<dbReference type="GO" id="GO:0009306">
    <property type="term" value="P:protein secretion"/>
    <property type="evidence" value="ECO:0007669"/>
    <property type="project" value="InterPro"/>
</dbReference>
<dbReference type="AlphaFoldDB" id="A0A2S0PCQ7"/>
<dbReference type="InterPro" id="IPR002191">
    <property type="entry name" value="Bac_export_3"/>
</dbReference>
<dbReference type="GO" id="GO:0005886">
    <property type="term" value="C:plasma membrane"/>
    <property type="evidence" value="ECO:0007669"/>
    <property type="project" value="UniProtKB-SubCell"/>
</dbReference>
<keyword evidence="9" id="KW-1185">Reference proteome</keyword>
<evidence type="ECO:0008006" key="10">
    <source>
        <dbReference type="Google" id="ProtNLM"/>
    </source>
</evidence>
<accession>A0A2S0PCQ7</accession>
<dbReference type="STRING" id="1122240.GCA_000620105_01974"/>
<dbReference type="PRINTS" id="PR00952">
    <property type="entry name" value="TYPE3IMQPROT"/>
</dbReference>
<evidence type="ECO:0000256" key="6">
    <source>
        <dbReference type="ARBA" id="ARBA00023136"/>
    </source>
</evidence>
<evidence type="ECO:0000313" key="8">
    <source>
        <dbReference type="EMBL" id="AVY95164.1"/>
    </source>
</evidence>
<keyword evidence="4 7" id="KW-0812">Transmembrane</keyword>
<dbReference type="OrthoDB" id="9806440at2"/>
<protein>
    <recommendedName>
        <fullName evidence="10">Flagellar biosynthetic protein FliQ</fullName>
    </recommendedName>
</protein>
<dbReference type="RefSeq" id="WP_107889791.1">
    <property type="nucleotide sequence ID" value="NZ_CAURZP010000011.1"/>
</dbReference>